<reference evidence="1 2" key="1">
    <citation type="journal article" date="2019" name="Emerg. Microbes Infect.">
        <title>Comprehensive subspecies identification of 175 nontuberculous mycobacteria species based on 7547 genomic profiles.</title>
        <authorList>
            <person name="Matsumoto Y."/>
            <person name="Kinjo T."/>
            <person name="Motooka D."/>
            <person name="Nabeya D."/>
            <person name="Jung N."/>
            <person name="Uechi K."/>
            <person name="Horii T."/>
            <person name="Iida T."/>
            <person name="Fujita J."/>
            <person name="Nakamura S."/>
        </authorList>
    </citation>
    <scope>NUCLEOTIDE SEQUENCE [LARGE SCALE GENOMIC DNA]</scope>
    <source>
        <strain evidence="1 2">JCM 12688</strain>
    </source>
</reference>
<dbReference type="InterPro" id="IPR032710">
    <property type="entry name" value="NTF2-like_dom_sf"/>
</dbReference>
<protein>
    <recommendedName>
        <fullName evidence="3">Polyketide cyclase</fullName>
    </recommendedName>
</protein>
<evidence type="ECO:0008006" key="3">
    <source>
        <dbReference type="Google" id="ProtNLM"/>
    </source>
</evidence>
<proteinExistence type="predicted"/>
<name>A0A7I7WMI3_MYCGU</name>
<dbReference type="AlphaFoldDB" id="A0A7I7WMI3"/>
<dbReference type="KEGG" id="mgad:MGAD_20860"/>
<evidence type="ECO:0000313" key="1">
    <source>
        <dbReference type="EMBL" id="BBZ17751.1"/>
    </source>
</evidence>
<organism evidence="1 2">
    <name type="scientific">Mycolicibacterium gadium</name>
    <name type="common">Mycobacterium gadium</name>
    <dbReference type="NCBI Taxonomy" id="1794"/>
    <lineage>
        <taxon>Bacteria</taxon>
        <taxon>Bacillati</taxon>
        <taxon>Actinomycetota</taxon>
        <taxon>Actinomycetes</taxon>
        <taxon>Mycobacteriales</taxon>
        <taxon>Mycobacteriaceae</taxon>
        <taxon>Mycolicibacterium</taxon>
    </lineage>
</organism>
<accession>A0A7I7WMI3</accession>
<sequence>MSSDRVTLNEEIAFQKWEGYAKPIDRGRHVNFGEKFVFAPDYVMMSPHFNDGVPQTAAEMFSDEVAAAMAEYAPDGDMLTSEWRMWWKHMPDYRLVSPFECVAGDWGFLSCDTYAGTLADGTVLTLREWDYIWINEEGQVTRWDWFVDPDKWEQLLSLVGLEAKGLTSQQYTVNFLREGAVETHSGS</sequence>
<evidence type="ECO:0000313" key="2">
    <source>
        <dbReference type="Proteomes" id="UP000466187"/>
    </source>
</evidence>
<dbReference type="SUPFAM" id="SSF54427">
    <property type="entry name" value="NTF2-like"/>
    <property type="match status" value="1"/>
</dbReference>
<dbReference type="Proteomes" id="UP000466187">
    <property type="component" value="Chromosome"/>
</dbReference>
<gene>
    <name evidence="1" type="ORF">MGAD_20860</name>
</gene>
<dbReference type="RefSeq" id="WP_163686434.1">
    <property type="nucleotide sequence ID" value="NZ_AP022608.1"/>
</dbReference>
<dbReference type="EMBL" id="AP022608">
    <property type="protein sequence ID" value="BBZ17751.1"/>
    <property type="molecule type" value="Genomic_DNA"/>
</dbReference>